<dbReference type="Gene3D" id="3.30.450.20">
    <property type="entry name" value="PAS domain"/>
    <property type="match status" value="1"/>
</dbReference>
<dbReference type="Gene3D" id="3.30.450.40">
    <property type="match status" value="1"/>
</dbReference>
<dbReference type="InterPro" id="IPR001633">
    <property type="entry name" value="EAL_dom"/>
</dbReference>
<dbReference type="InterPro" id="IPR043128">
    <property type="entry name" value="Rev_trsase/Diguanyl_cyclase"/>
</dbReference>
<feature type="domain" description="GGDEF" evidence="3">
    <location>
        <begin position="523"/>
        <end position="661"/>
    </location>
</feature>
<dbReference type="InterPro" id="IPR035919">
    <property type="entry name" value="EAL_sf"/>
</dbReference>
<dbReference type="PROSITE" id="PS50113">
    <property type="entry name" value="PAC"/>
    <property type="match status" value="1"/>
</dbReference>
<dbReference type="AlphaFoldDB" id="A0A173U7Q7"/>
<dbReference type="Proteomes" id="UP000095553">
    <property type="component" value="Unassembled WGS sequence"/>
</dbReference>
<dbReference type="SMART" id="SM00052">
    <property type="entry name" value="EAL"/>
    <property type="match status" value="1"/>
</dbReference>
<dbReference type="SUPFAM" id="SSF55073">
    <property type="entry name" value="Nucleotide cyclase"/>
    <property type="match status" value="2"/>
</dbReference>
<reference evidence="4 5" key="1">
    <citation type="submission" date="2015-09" db="EMBL/GenBank/DDBJ databases">
        <authorList>
            <consortium name="Pathogen Informatics"/>
        </authorList>
    </citation>
    <scope>NUCLEOTIDE SEQUENCE [LARGE SCALE GENOMIC DNA]</scope>
    <source>
        <strain evidence="4 5">2789STDY5834959</strain>
    </source>
</reference>
<dbReference type="Gene3D" id="3.30.70.270">
    <property type="match status" value="2"/>
</dbReference>
<dbReference type="PANTHER" id="PTHR44757">
    <property type="entry name" value="DIGUANYLATE CYCLASE DGCP"/>
    <property type="match status" value="1"/>
</dbReference>
<evidence type="ECO:0000313" key="5">
    <source>
        <dbReference type="Proteomes" id="UP000095553"/>
    </source>
</evidence>
<dbReference type="NCBIfam" id="TIGR00254">
    <property type="entry name" value="GGDEF"/>
    <property type="match status" value="1"/>
</dbReference>
<evidence type="ECO:0000259" key="1">
    <source>
        <dbReference type="PROSITE" id="PS50113"/>
    </source>
</evidence>
<feature type="domain" description="GGDEF" evidence="3">
    <location>
        <begin position="161"/>
        <end position="295"/>
    </location>
</feature>
<dbReference type="SUPFAM" id="SSF141868">
    <property type="entry name" value="EAL domain-like"/>
    <property type="match status" value="1"/>
</dbReference>
<evidence type="ECO:0000259" key="3">
    <source>
        <dbReference type="PROSITE" id="PS50887"/>
    </source>
</evidence>
<dbReference type="InterPro" id="IPR000700">
    <property type="entry name" value="PAS-assoc_C"/>
</dbReference>
<organism evidence="4 5">
    <name type="scientific">Anaerostipes hadrus</name>
    <dbReference type="NCBI Taxonomy" id="649756"/>
    <lineage>
        <taxon>Bacteria</taxon>
        <taxon>Bacillati</taxon>
        <taxon>Bacillota</taxon>
        <taxon>Clostridia</taxon>
        <taxon>Lachnospirales</taxon>
        <taxon>Lachnospiraceae</taxon>
        <taxon>Anaerostipes</taxon>
    </lineage>
</organism>
<dbReference type="InterPro" id="IPR029016">
    <property type="entry name" value="GAF-like_dom_sf"/>
</dbReference>
<dbReference type="Pfam" id="PF00990">
    <property type="entry name" value="GGDEF"/>
    <property type="match status" value="2"/>
</dbReference>
<dbReference type="SMART" id="SM00267">
    <property type="entry name" value="GGDEF"/>
    <property type="match status" value="2"/>
</dbReference>
<dbReference type="CDD" id="cd01949">
    <property type="entry name" value="GGDEF"/>
    <property type="match status" value="1"/>
</dbReference>
<dbReference type="PANTHER" id="PTHR44757:SF2">
    <property type="entry name" value="BIOFILM ARCHITECTURE MAINTENANCE PROTEIN MBAA"/>
    <property type="match status" value="1"/>
</dbReference>
<evidence type="ECO:0000259" key="2">
    <source>
        <dbReference type="PROSITE" id="PS50883"/>
    </source>
</evidence>
<dbReference type="InterPro" id="IPR029787">
    <property type="entry name" value="Nucleotide_cyclase"/>
</dbReference>
<proteinExistence type="predicted"/>
<dbReference type="InterPro" id="IPR035965">
    <property type="entry name" value="PAS-like_dom_sf"/>
</dbReference>
<feature type="domain" description="PAC" evidence="1">
    <location>
        <begin position="79"/>
        <end position="130"/>
    </location>
</feature>
<dbReference type="Gene3D" id="3.20.20.450">
    <property type="entry name" value="EAL domain"/>
    <property type="match status" value="1"/>
</dbReference>
<feature type="domain" description="EAL" evidence="2">
    <location>
        <begin position="670"/>
        <end position="924"/>
    </location>
</feature>
<dbReference type="SUPFAM" id="SSF55785">
    <property type="entry name" value="PYP-like sensor domain (PAS domain)"/>
    <property type="match status" value="1"/>
</dbReference>
<sequence length="954" mass="111069">METLQVNRKKIEKLSTVLNNSRIKIFEYLVDEDTLVVYNNKFHIEKTIAGYMDYIDNKSKIHPEDREKIKQIYKEAKEATVEIREFGENGDIKHSVLEFTKIVNEDGKLTLIGSTRDITEQRKQEKKLKERARKDSLTGLYNQVYGKKCINKYLNRKKPFDSCGMIVLDVDCFKLVNDNYGHLFGDKVLARLAMLLKEVFRDNDSILMRAGGDEFVIFVKDILNIELVRKNVELMQKIRDFQFGKTGCTITCSAGCCYLPENVSGYTYDQLFENADIALYKAKERGKNCYVYCDSLQHFSSMIAEQGKQEEMLEARYFQNDIVATAFEIFEKTNNFEVAIHLLLKVIGVRLELDRITIAQTDIKDREIYSDYQWNREGIPKVLETVRHFDKEDFLTVFNDFDENGVLVLQHDHMQRYSESATKILIQGEAKTIVCVAMYCEGRYTGAITYVVCKEKRSWSNEMLKQLSEVTKIISAHFAKNQVMNHVYQGAITRMEHDTLTGLISFGRFHEEVERIILANKTSDYMMIYTDFENFKYFNYKYGYILGDQVLKDFCSFIIGKTEEKHNLYFTRVVSDQFLMFRTASHEKDEYQGIIEEIEKVNEEFMLRQKEKFPQSNVVLRTGVYYVTPECRSTSYAIDAANYVRQKVKGGEKGSVRFYDDEMQKQRELENEIVNDMKEAMEQKQFKVYFQPKYSIKSHEITGAEALVRWERDNGTVLSPNAFIPVYENNGKIIELDFYVFETVVEFIAENLKAGREQVPISINASSFHASDPQTINTYINILKKYNVDPAMVEIELTETAVVSEYESVRKLFDSFQLHGIKTAIDDFGSGYSVLNTIVDIPVDVIKIDRGFITSCLETDRGIYFLKHLIDMIRNLGYQIICEGVETDEQIEILRQIGCDEIQGYWYSKPLKMEDYKELLQTEKISRGGAKHPNRQKILRYTLGNENLKVRKIQ</sequence>
<dbReference type="CDD" id="cd01948">
    <property type="entry name" value="EAL"/>
    <property type="match status" value="1"/>
</dbReference>
<dbReference type="PROSITE" id="PS50883">
    <property type="entry name" value="EAL"/>
    <property type="match status" value="1"/>
</dbReference>
<protein>
    <submittedName>
        <fullName evidence="4">Bacteriophytochrome cph2</fullName>
    </submittedName>
</protein>
<dbReference type="RefSeq" id="WP_242855444.1">
    <property type="nucleotide sequence ID" value="NZ_CYXY01000017.1"/>
</dbReference>
<name>A0A173U7Q7_ANAHA</name>
<evidence type="ECO:0000313" key="4">
    <source>
        <dbReference type="EMBL" id="CUN10175.1"/>
    </source>
</evidence>
<dbReference type="InterPro" id="IPR052155">
    <property type="entry name" value="Biofilm_reg_signaling"/>
</dbReference>
<dbReference type="PROSITE" id="PS50887">
    <property type="entry name" value="GGDEF"/>
    <property type="match status" value="2"/>
</dbReference>
<gene>
    <name evidence="4" type="primary">cph2_2</name>
    <name evidence="4" type="ORF">ERS852571_02530</name>
</gene>
<dbReference type="EMBL" id="CYXY01000017">
    <property type="protein sequence ID" value="CUN10175.1"/>
    <property type="molecule type" value="Genomic_DNA"/>
</dbReference>
<dbReference type="Pfam" id="PF00563">
    <property type="entry name" value="EAL"/>
    <property type="match status" value="1"/>
</dbReference>
<dbReference type="InterPro" id="IPR000160">
    <property type="entry name" value="GGDEF_dom"/>
</dbReference>
<accession>A0A173U7Q7</accession>